<dbReference type="PRINTS" id="PR01576">
    <property type="entry name" value="PDEFORMYLASE"/>
</dbReference>
<dbReference type="Gene3D" id="3.90.45.10">
    <property type="entry name" value="Peptide deformylase"/>
    <property type="match status" value="1"/>
</dbReference>
<evidence type="ECO:0000313" key="5">
    <source>
        <dbReference type="Proteomes" id="UP001589608"/>
    </source>
</evidence>
<sequence>MTSDVAADRTTAPAPVPLRPTGTPRPSEVMAALGIVQLGDPMLTTGTRPFDLPRERDEALRILDRLTATADAVERVHDFVGGQMGLAAPQIGESRSIAIFRSAGVPQLALINPQVIEVGPASHSDWAEDTEGCLSFFDFRCTFRRPRTAVISYLTPAGDEAVARFTHGRLARDVLHEVDHLYGVLCVDHIESGAPGLSVA</sequence>
<keyword evidence="2" id="KW-0378">Hydrolase</keyword>
<reference evidence="4 5" key="1">
    <citation type="submission" date="2024-09" db="EMBL/GenBank/DDBJ databases">
        <authorList>
            <person name="Sun Q."/>
            <person name="Mori K."/>
        </authorList>
    </citation>
    <scope>NUCLEOTIDE SEQUENCE [LARGE SCALE GENOMIC DNA]</scope>
    <source>
        <strain evidence="4 5">JCM 3307</strain>
    </source>
</reference>
<dbReference type="Pfam" id="PF01327">
    <property type="entry name" value="Pep_deformylase"/>
    <property type="match status" value="1"/>
</dbReference>
<feature type="region of interest" description="Disordered" evidence="3">
    <location>
        <begin position="1"/>
        <end position="25"/>
    </location>
</feature>
<evidence type="ECO:0000313" key="4">
    <source>
        <dbReference type="EMBL" id="MFB9451199.1"/>
    </source>
</evidence>
<dbReference type="InterPro" id="IPR023635">
    <property type="entry name" value="Peptide_deformylase"/>
</dbReference>
<dbReference type="EC" id="3.5.1.88" evidence="2"/>
<feature type="binding site" evidence="2">
    <location>
        <position position="133"/>
    </location>
    <ligand>
        <name>Fe cation</name>
        <dbReference type="ChEBI" id="CHEBI:24875"/>
    </ligand>
</feature>
<comment type="function">
    <text evidence="2">Removes the formyl group from the N-terminal Met of newly synthesized proteins. Requires at least a dipeptide for an efficient rate of reaction. N-terminal L-methionine is a prerequisite for activity but the enzyme has broad specificity at other positions.</text>
</comment>
<keyword evidence="2" id="KW-0648">Protein biosynthesis</keyword>
<comment type="similarity">
    <text evidence="1 2">Belongs to the polypeptide deformylase family.</text>
</comment>
<keyword evidence="5" id="KW-1185">Reference proteome</keyword>
<comment type="catalytic activity">
    <reaction evidence="2">
        <text>N-terminal N-formyl-L-methionyl-[peptide] + H2O = N-terminal L-methionyl-[peptide] + formate</text>
        <dbReference type="Rhea" id="RHEA:24420"/>
        <dbReference type="Rhea" id="RHEA-COMP:10639"/>
        <dbReference type="Rhea" id="RHEA-COMP:10640"/>
        <dbReference type="ChEBI" id="CHEBI:15377"/>
        <dbReference type="ChEBI" id="CHEBI:15740"/>
        <dbReference type="ChEBI" id="CHEBI:49298"/>
        <dbReference type="ChEBI" id="CHEBI:64731"/>
        <dbReference type="EC" id="3.5.1.88"/>
    </reaction>
</comment>
<organism evidence="4 5">
    <name type="scientific">Dactylosporangium vinaceum</name>
    <dbReference type="NCBI Taxonomy" id="53362"/>
    <lineage>
        <taxon>Bacteria</taxon>
        <taxon>Bacillati</taxon>
        <taxon>Actinomycetota</taxon>
        <taxon>Actinomycetes</taxon>
        <taxon>Micromonosporales</taxon>
        <taxon>Micromonosporaceae</taxon>
        <taxon>Dactylosporangium</taxon>
    </lineage>
</organism>
<name>A0ABV5MQQ0_9ACTN</name>
<dbReference type="RefSeq" id="WP_223099734.1">
    <property type="nucleotide sequence ID" value="NZ_CP061913.1"/>
</dbReference>
<protein>
    <recommendedName>
        <fullName evidence="2">Peptide deformylase</fullName>
        <shortName evidence="2">PDF</shortName>
        <ecNumber evidence="2">3.5.1.88</ecNumber>
    </recommendedName>
    <alternativeName>
        <fullName evidence="2">Polypeptide deformylase</fullName>
    </alternativeName>
</protein>
<evidence type="ECO:0000256" key="2">
    <source>
        <dbReference type="HAMAP-Rule" id="MF_00163"/>
    </source>
</evidence>
<feature type="binding site" evidence="2">
    <location>
        <position position="176"/>
    </location>
    <ligand>
        <name>Fe cation</name>
        <dbReference type="ChEBI" id="CHEBI:24875"/>
    </ligand>
</feature>
<feature type="binding site" evidence="2">
    <location>
        <position position="180"/>
    </location>
    <ligand>
        <name>Fe cation</name>
        <dbReference type="ChEBI" id="CHEBI:24875"/>
    </ligand>
</feature>
<dbReference type="Proteomes" id="UP001589608">
    <property type="component" value="Unassembled WGS sequence"/>
</dbReference>
<dbReference type="InterPro" id="IPR036821">
    <property type="entry name" value="Peptide_deformylase_sf"/>
</dbReference>
<gene>
    <name evidence="2" type="primary">def</name>
    <name evidence="4" type="ORF">ACFFTR_49745</name>
</gene>
<dbReference type="PIRSF" id="PIRSF004749">
    <property type="entry name" value="Pep_def"/>
    <property type="match status" value="1"/>
</dbReference>
<dbReference type="EMBL" id="JBHMCA010000084">
    <property type="protein sequence ID" value="MFB9451199.1"/>
    <property type="molecule type" value="Genomic_DNA"/>
</dbReference>
<dbReference type="SUPFAM" id="SSF56420">
    <property type="entry name" value="Peptide deformylase"/>
    <property type="match status" value="1"/>
</dbReference>
<keyword evidence="2" id="KW-0479">Metal-binding</keyword>
<accession>A0ABV5MQQ0</accession>
<dbReference type="PANTHER" id="PTHR10458">
    <property type="entry name" value="PEPTIDE DEFORMYLASE"/>
    <property type="match status" value="1"/>
</dbReference>
<evidence type="ECO:0000256" key="1">
    <source>
        <dbReference type="ARBA" id="ARBA00010759"/>
    </source>
</evidence>
<comment type="caution">
    <text evidence="4">The sequence shown here is derived from an EMBL/GenBank/DDBJ whole genome shotgun (WGS) entry which is preliminary data.</text>
</comment>
<evidence type="ECO:0000256" key="3">
    <source>
        <dbReference type="SAM" id="MobiDB-lite"/>
    </source>
</evidence>
<comment type="cofactor">
    <cofactor evidence="2">
        <name>Fe(2+)</name>
        <dbReference type="ChEBI" id="CHEBI:29033"/>
    </cofactor>
    <text evidence="2">Binds 1 Fe(2+) ion.</text>
</comment>
<dbReference type="PANTHER" id="PTHR10458:SF22">
    <property type="entry name" value="PEPTIDE DEFORMYLASE"/>
    <property type="match status" value="1"/>
</dbReference>
<proteinExistence type="inferred from homology"/>
<feature type="active site" evidence="2">
    <location>
        <position position="177"/>
    </location>
</feature>
<dbReference type="HAMAP" id="MF_00163">
    <property type="entry name" value="Pep_deformylase"/>
    <property type="match status" value="1"/>
</dbReference>
<keyword evidence="2" id="KW-0408">Iron</keyword>